<evidence type="ECO:0000256" key="7">
    <source>
        <dbReference type="SAM" id="Phobius"/>
    </source>
</evidence>
<feature type="transmembrane region" description="Helical" evidence="7">
    <location>
        <begin position="311"/>
        <end position="344"/>
    </location>
</feature>
<proteinExistence type="inferred from homology"/>
<evidence type="ECO:0000256" key="3">
    <source>
        <dbReference type="ARBA" id="ARBA00022692"/>
    </source>
</evidence>
<evidence type="ECO:0000256" key="5">
    <source>
        <dbReference type="ARBA" id="ARBA00023136"/>
    </source>
</evidence>
<keyword evidence="3 7" id="KW-0812">Transmembrane</keyword>
<dbReference type="Pfam" id="PF12704">
    <property type="entry name" value="MacB_PCD"/>
    <property type="match status" value="1"/>
</dbReference>
<dbReference type="RefSeq" id="WP_131015189.1">
    <property type="nucleotide sequence ID" value="NZ_SIRE01000014.1"/>
</dbReference>
<dbReference type="InterPro" id="IPR050250">
    <property type="entry name" value="Macrolide_Exporter_MacB"/>
</dbReference>
<evidence type="ECO:0000256" key="6">
    <source>
        <dbReference type="ARBA" id="ARBA00038076"/>
    </source>
</evidence>
<dbReference type="Proteomes" id="UP000293142">
    <property type="component" value="Unassembled WGS sequence"/>
</dbReference>
<organism evidence="10 11">
    <name type="scientific">Paenibacillus thalictri</name>
    <dbReference type="NCBI Taxonomy" id="2527873"/>
    <lineage>
        <taxon>Bacteria</taxon>
        <taxon>Bacillati</taxon>
        <taxon>Bacillota</taxon>
        <taxon>Bacilli</taxon>
        <taxon>Bacillales</taxon>
        <taxon>Paenibacillaceae</taxon>
        <taxon>Paenibacillus</taxon>
    </lineage>
</organism>
<feature type="domain" description="MacB-like periplasmic core" evidence="9">
    <location>
        <begin position="21"/>
        <end position="233"/>
    </location>
</feature>
<feature type="domain" description="ABC3 transporter permease C-terminal" evidence="8">
    <location>
        <begin position="270"/>
        <end position="382"/>
    </location>
</feature>
<accession>A0A4Q9DNY5</accession>
<dbReference type="GO" id="GO:0005886">
    <property type="term" value="C:plasma membrane"/>
    <property type="evidence" value="ECO:0007669"/>
    <property type="project" value="UniProtKB-SubCell"/>
</dbReference>
<evidence type="ECO:0000256" key="2">
    <source>
        <dbReference type="ARBA" id="ARBA00022475"/>
    </source>
</evidence>
<dbReference type="InterPro" id="IPR025857">
    <property type="entry name" value="MacB_PCD"/>
</dbReference>
<comment type="subcellular location">
    <subcellularLocation>
        <location evidence="1">Cell membrane</location>
        <topology evidence="1">Multi-pass membrane protein</topology>
    </subcellularLocation>
</comment>
<evidence type="ECO:0000313" key="11">
    <source>
        <dbReference type="Proteomes" id="UP000293142"/>
    </source>
</evidence>
<feature type="transmembrane region" description="Helical" evidence="7">
    <location>
        <begin position="21"/>
        <end position="42"/>
    </location>
</feature>
<keyword evidence="11" id="KW-1185">Reference proteome</keyword>
<dbReference type="OrthoDB" id="9770036at2"/>
<gene>
    <name evidence="10" type="ORF">EYB31_20000</name>
</gene>
<dbReference type="PANTHER" id="PTHR30572">
    <property type="entry name" value="MEMBRANE COMPONENT OF TRANSPORTER-RELATED"/>
    <property type="match status" value="1"/>
</dbReference>
<dbReference type="PANTHER" id="PTHR30572:SF4">
    <property type="entry name" value="ABC TRANSPORTER PERMEASE YTRF"/>
    <property type="match status" value="1"/>
</dbReference>
<sequence length="391" mass="42412">MKLTELIFMALKTVSSNWLRTMLTMLGVIIGVSSVVTLVAIGQGTARQIELQYESLGTNLLVVNVNGQGRATQLNYDEIMQFEGFPEFQSIAPTVSSSINVKYDRNQDSFAVLGSNDRYLPIVKSELATGRYISEADQDFRTNVAVLGTNVVKTLYGTANPLGTQININGLSFTVIGTLKTKGSSIGGSSVDDNVIVPLSTAQRQLNMGSIRTTYIEAASKDDIYRAQDTITQFLTYKFKNTNGFRLMNQDQLLTARTEASSSLTSQLVSVACISLLVGGIGIMNIMLVTVSERTREIGIRKSIGAKRRNILFQFLVEAVVISGLGGLIGLLLGIGLSLAWPHINPKQTTVISLNISMYAFLFSVAVGVIFGLYPANKASKLRPIDALRSD</sequence>
<evidence type="ECO:0000313" key="10">
    <source>
        <dbReference type="EMBL" id="TBL76283.1"/>
    </source>
</evidence>
<dbReference type="AlphaFoldDB" id="A0A4Q9DNY5"/>
<name>A0A4Q9DNY5_9BACL</name>
<dbReference type="EMBL" id="SIRE01000014">
    <property type="protein sequence ID" value="TBL76283.1"/>
    <property type="molecule type" value="Genomic_DNA"/>
</dbReference>
<evidence type="ECO:0000256" key="1">
    <source>
        <dbReference type="ARBA" id="ARBA00004651"/>
    </source>
</evidence>
<comment type="caution">
    <text evidence="10">The sequence shown here is derived from an EMBL/GenBank/DDBJ whole genome shotgun (WGS) entry which is preliminary data.</text>
</comment>
<dbReference type="Pfam" id="PF02687">
    <property type="entry name" value="FtsX"/>
    <property type="match status" value="1"/>
</dbReference>
<dbReference type="GO" id="GO:0022857">
    <property type="term" value="F:transmembrane transporter activity"/>
    <property type="evidence" value="ECO:0007669"/>
    <property type="project" value="TreeGrafter"/>
</dbReference>
<evidence type="ECO:0000259" key="8">
    <source>
        <dbReference type="Pfam" id="PF02687"/>
    </source>
</evidence>
<keyword evidence="5 7" id="KW-0472">Membrane</keyword>
<protein>
    <submittedName>
        <fullName evidence="10">FtsX-like permease family protein</fullName>
    </submittedName>
</protein>
<evidence type="ECO:0000259" key="9">
    <source>
        <dbReference type="Pfam" id="PF12704"/>
    </source>
</evidence>
<comment type="similarity">
    <text evidence="6">Belongs to the ABC-4 integral membrane protein family.</text>
</comment>
<reference evidence="10 11" key="1">
    <citation type="submission" date="2019-02" db="EMBL/GenBank/DDBJ databases">
        <title>Paenibacillus sp. nov., isolated from surface-sterilized tissue of Thalictrum simplex L.</title>
        <authorList>
            <person name="Tuo L."/>
        </authorList>
    </citation>
    <scope>NUCLEOTIDE SEQUENCE [LARGE SCALE GENOMIC DNA]</scope>
    <source>
        <strain evidence="10 11">N2SHLJ1</strain>
    </source>
</reference>
<feature type="transmembrane region" description="Helical" evidence="7">
    <location>
        <begin position="356"/>
        <end position="374"/>
    </location>
</feature>
<keyword evidence="4 7" id="KW-1133">Transmembrane helix</keyword>
<evidence type="ECO:0000256" key="4">
    <source>
        <dbReference type="ARBA" id="ARBA00022989"/>
    </source>
</evidence>
<dbReference type="InterPro" id="IPR003838">
    <property type="entry name" value="ABC3_permease_C"/>
</dbReference>
<keyword evidence="2" id="KW-1003">Cell membrane</keyword>
<feature type="transmembrane region" description="Helical" evidence="7">
    <location>
        <begin position="268"/>
        <end position="291"/>
    </location>
</feature>